<proteinExistence type="predicted"/>
<reference evidence="1 2" key="1">
    <citation type="submission" date="2014-10" db="EMBL/GenBank/DDBJ databases">
        <title>Draft genome sequence of Novosphingobium subterraneum DSM 12447.</title>
        <authorList>
            <person name="Gan H.M."/>
            <person name="Gan H.Y."/>
            <person name="Savka M.A."/>
        </authorList>
    </citation>
    <scope>NUCLEOTIDE SEQUENCE [LARGE SCALE GENOMIC DNA]</scope>
    <source>
        <strain evidence="1 2">DSM 12447</strain>
    </source>
</reference>
<name>A0A0B8ZWY8_9SPHN</name>
<dbReference type="Proteomes" id="UP000031338">
    <property type="component" value="Unassembled WGS sequence"/>
</dbReference>
<comment type="caution">
    <text evidence="1">The sequence shown here is derived from an EMBL/GenBank/DDBJ whole genome shotgun (WGS) entry which is preliminary data.</text>
</comment>
<evidence type="ECO:0000313" key="2">
    <source>
        <dbReference type="Proteomes" id="UP000031338"/>
    </source>
</evidence>
<protein>
    <recommendedName>
        <fullName evidence="3">DUF429 domain-containing protein</fullName>
    </recommendedName>
</protein>
<evidence type="ECO:0008006" key="3">
    <source>
        <dbReference type="Google" id="ProtNLM"/>
    </source>
</evidence>
<evidence type="ECO:0000313" key="1">
    <source>
        <dbReference type="EMBL" id="KHS41632.1"/>
    </source>
</evidence>
<keyword evidence="2" id="KW-1185">Reference proteome</keyword>
<dbReference type="PATRIC" id="fig|48936.3.peg.4658"/>
<dbReference type="EMBL" id="JRVC01000039">
    <property type="protein sequence ID" value="KHS41632.1"/>
    <property type="molecule type" value="Genomic_DNA"/>
</dbReference>
<dbReference type="RefSeq" id="WP_039338641.1">
    <property type="nucleotide sequence ID" value="NZ_JRVC01000039.1"/>
</dbReference>
<gene>
    <name evidence="1" type="ORF">NJ75_04626</name>
</gene>
<dbReference type="AlphaFoldDB" id="A0A0B8ZWY8"/>
<dbReference type="STRING" id="48936.NJ75_04626"/>
<sequence>MTAGSHGNRFGHFIAIDWSGAAGERHKGIALAMATRGNAAPRSIRPGHRWSRNEVLDYLRNELPDDALVGMDLGISLPFADHGAFFPGWRDTPASARELWALIDGICGDEPHFGVSALVDHPDLCAFFRRHGGREGALFGGGQGRFRATEAAQRRMGCKPYSNFNLVGAAQVGKSSLSGMRLLHRLANRASVWPVDGLPDEGPVICEIYTTIAAMAAGRTASRSKMRSALELDEALAALGSPPSGLAGPLDDHTCDALVTAAWLRTAAHDPRLWHPRELSDEIARTEGWTFGAV</sequence>
<organism evidence="1 2">
    <name type="scientific">Novosphingobium subterraneum</name>
    <dbReference type="NCBI Taxonomy" id="48936"/>
    <lineage>
        <taxon>Bacteria</taxon>
        <taxon>Pseudomonadati</taxon>
        <taxon>Pseudomonadota</taxon>
        <taxon>Alphaproteobacteria</taxon>
        <taxon>Sphingomonadales</taxon>
        <taxon>Sphingomonadaceae</taxon>
        <taxon>Novosphingobium</taxon>
    </lineage>
</organism>
<accession>A0A0B8ZWY8</accession>